<keyword evidence="1" id="KW-0472">Membrane</keyword>
<evidence type="ECO:0000313" key="4">
    <source>
        <dbReference type="Proteomes" id="UP001199106"/>
    </source>
</evidence>
<accession>A0AAD4IF82</accession>
<evidence type="ECO:0000259" key="2">
    <source>
        <dbReference type="Pfam" id="PF20237"/>
    </source>
</evidence>
<reference evidence="3" key="1">
    <citation type="submission" date="2021-07" db="EMBL/GenBank/DDBJ databases">
        <title>Genome Resource of American Ginseng Black Spot Pathogen Alternaria panax.</title>
        <authorList>
            <person name="Qiu C."/>
            <person name="Wang W."/>
            <person name="Liu Z."/>
        </authorList>
    </citation>
    <scope>NUCLEOTIDE SEQUENCE</scope>
    <source>
        <strain evidence="3">BNCC115425</strain>
    </source>
</reference>
<dbReference type="AlphaFoldDB" id="A0AAD4IF82"/>
<dbReference type="EMBL" id="JAANER010000002">
    <property type="protein sequence ID" value="KAG9193707.1"/>
    <property type="molecule type" value="Genomic_DNA"/>
</dbReference>
<dbReference type="PANTHER" id="PTHR34502:SF4">
    <property type="entry name" value="DUF6594 DOMAIN-CONTAINING PROTEIN"/>
    <property type="match status" value="1"/>
</dbReference>
<feature type="transmembrane region" description="Helical" evidence="1">
    <location>
        <begin position="44"/>
        <end position="65"/>
    </location>
</feature>
<evidence type="ECO:0000313" key="3">
    <source>
        <dbReference type="EMBL" id="KAG9193707.1"/>
    </source>
</evidence>
<organism evidence="3 4">
    <name type="scientific">Alternaria panax</name>
    <dbReference type="NCBI Taxonomy" id="48097"/>
    <lineage>
        <taxon>Eukaryota</taxon>
        <taxon>Fungi</taxon>
        <taxon>Dikarya</taxon>
        <taxon>Ascomycota</taxon>
        <taxon>Pezizomycotina</taxon>
        <taxon>Dothideomycetes</taxon>
        <taxon>Pleosporomycetidae</taxon>
        <taxon>Pleosporales</taxon>
        <taxon>Pleosporineae</taxon>
        <taxon>Pleosporaceae</taxon>
        <taxon>Alternaria</taxon>
        <taxon>Alternaria sect. Panax</taxon>
    </lineage>
</organism>
<gene>
    <name evidence="3" type="ORF">G6011_03742</name>
</gene>
<comment type="caution">
    <text evidence="3">The sequence shown here is derived from an EMBL/GenBank/DDBJ whole genome shotgun (WGS) entry which is preliminary data.</text>
</comment>
<evidence type="ECO:0000256" key="1">
    <source>
        <dbReference type="SAM" id="Phobius"/>
    </source>
</evidence>
<dbReference type="InterPro" id="IPR046529">
    <property type="entry name" value="DUF6594"/>
</dbReference>
<protein>
    <recommendedName>
        <fullName evidence="2">DUF6594 domain-containing protein</fullName>
    </recommendedName>
</protein>
<feature type="transmembrane region" description="Helical" evidence="1">
    <location>
        <begin position="77"/>
        <end position="94"/>
    </location>
</feature>
<dbReference type="Proteomes" id="UP001199106">
    <property type="component" value="Unassembled WGS sequence"/>
</dbReference>
<proteinExistence type="predicted"/>
<keyword evidence="1" id="KW-0812">Transmembrane</keyword>
<name>A0AAD4IF82_9PLEO</name>
<keyword evidence="1" id="KW-1133">Transmembrane helix</keyword>
<dbReference type="PANTHER" id="PTHR34502">
    <property type="entry name" value="DUF6594 DOMAIN-CONTAINING PROTEIN-RELATED"/>
    <property type="match status" value="1"/>
</dbReference>
<dbReference type="Pfam" id="PF20237">
    <property type="entry name" value="DUF6594"/>
    <property type="match status" value="1"/>
</dbReference>
<sequence>MLAMPFEEDYLSLFLRNYWLFQRRRSRDPLDHTAIYKNSHIVRIVWALDMLLAVILLIGAIVNLYYVSSPKAKLDLVAMYTALFVLSVALLTTAKRAKVFAAAAAYAAVPVVFVSGDLGGATTEQCLIQLEGSIWKTVRCPG</sequence>
<keyword evidence="4" id="KW-1185">Reference proteome</keyword>
<feature type="domain" description="DUF6594" evidence="2">
    <location>
        <begin position="7"/>
        <end position="109"/>
    </location>
</feature>